<gene>
    <name evidence="2" type="ORF">COO91_10791</name>
</gene>
<reference evidence="2 3" key="1">
    <citation type="submission" date="2017-11" db="EMBL/GenBank/DDBJ databases">
        <title>Complete genome of a free-living desiccation-tolerant cyanobacterium and its photosynthetic adaptation to extreme terrestrial habitat.</title>
        <authorList>
            <person name="Shang J."/>
        </authorList>
    </citation>
    <scope>NUCLEOTIDE SEQUENCE [LARGE SCALE GENOMIC DNA]</scope>
    <source>
        <strain evidence="2 3">CCNUN1</strain>
        <plasmid evidence="3">pnfsy08</plasmid>
    </source>
</reference>
<evidence type="ECO:0000313" key="3">
    <source>
        <dbReference type="Proteomes" id="UP000232003"/>
    </source>
</evidence>
<sequence>MFNTNTFHFRIGEAIDQERQRAGGSYAEGNSDSSAEARDRTELGFKTPTETKFSGKESGRV</sequence>
<dbReference type="KEGG" id="nfl:COO91_10791"/>
<feature type="compositionally biased region" description="Basic and acidic residues" evidence="1">
    <location>
        <begin position="10"/>
        <end position="21"/>
    </location>
</feature>
<dbReference type="Proteomes" id="UP000232003">
    <property type="component" value="Plasmid pNFSY08"/>
</dbReference>
<geneLocation type="plasmid" evidence="3">
    <name>pnfsy08</name>
</geneLocation>
<evidence type="ECO:0000256" key="1">
    <source>
        <dbReference type="SAM" id="MobiDB-lite"/>
    </source>
</evidence>
<dbReference type="EMBL" id="CP024793">
    <property type="protein sequence ID" value="AUB44555.1"/>
    <property type="molecule type" value="Genomic_DNA"/>
</dbReference>
<dbReference type="RefSeq" id="WP_100904217.1">
    <property type="nucleotide sequence ID" value="NZ_CAWNNC010000009.1"/>
</dbReference>
<accession>A0A2K8TBV7</accession>
<name>A0A2K8TBV7_9NOSO</name>
<proteinExistence type="predicted"/>
<keyword evidence="3" id="KW-1185">Reference proteome</keyword>
<feature type="region of interest" description="Disordered" evidence="1">
    <location>
        <begin position="1"/>
        <end position="61"/>
    </location>
</feature>
<evidence type="ECO:0000313" key="2">
    <source>
        <dbReference type="EMBL" id="AUB44555.1"/>
    </source>
</evidence>
<organism evidence="2 3">
    <name type="scientific">Nostoc flagelliforme CCNUN1</name>
    <dbReference type="NCBI Taxonomy" id="2038116"/>
    <lineage>
        <taxon>Bacteria</taxon>
        <taxon>Bacillati</taxon>
        <taxon>Cyanobacteriota</taxon>
        <taxon>Cyanophyceae</taxon>
        <taxon>Nostocales</taxon>
        <taxon>Nostocaceae</taxon>
        <taxon>Nostoc</taxon>
    </lineage>
</organism>
<dbReference type="AlphaFoldDB" id="A0A2K8TBV7"/>
<keyword evidence="2" id="KW-0614">Plasmid</keyword>
<protein>
    <submittedName>
        <fullName evidence="2">Uncharacterized protein</fullName>
    </submittedName>
</protein>